<dbReference type="OrthoDB" id="9803598at2"/>
<accession>A0A511Z8U8</accession>
<evidence type="ECO:0000256" key="5">
    <source>
        <dbReference type="ARBA" id="ARBA00041564"/>
    </source>
</evidence>
<dbReference type="InterPro" id="IPR015890">
    <property type="entry name" value="Chorismate_C"/>
</dbReference>
<dbReference type="PANTHER" id="PTHR42839:SF1">
    <property type="entry name" value="ISOCHORISMATE SYNTHASE MENF"/>
    <property type="match status" value="1"/>
</dbReference>
<keyword evidence="4" id="KW-0413">Isomerase</keyword>
<dbReference type="InterPro" id="IPR005801">
    <property type="entry name" value="ADC_synthase"/>
</dbReference>
<evidence type="ECO:0000256" key="4">
    <source>
        <dbReference type="ARBA" id="ARBA00023235"/>
    </source>
</evidence>
<dbReference type="Proteomes" id="UP000321901">
    <property type="component" value="Unassembled WGS sequence"/>
</dbReference>
<comment type="caution">
    <text evidence="7">The sequence shown here is derived from an EMBL/GenBank/DDBJ whole genome shotgun (WGS) entry which is preliminary data.</text>
</comment>
<reference evidence="7 8" key="1">
    <citation type="submission" date="2019-07" db="EMBL/GenBank/DDBJ databases">
        <title>Whole genome shotgun sequence of Sporosarcina luteola NBRC 105378.</title>
        <authorList>
            <person name="Hosoyama A."/>
            <person name="Uohara A."/>
            <person name="Ohji S."/>
            <person name="Ichikawa N."/>
        </authorList>
    </citation>
    <scope>NUCLEOTIDE SEQUENCE [LARGE SCALE GENOMIC DNA]</scope>
    <source>
        <strain evidence="7 8">NBRC 105378</strain>
    </source>
</reference>
<evidence type="ECO:0000313" key="7">
    <source>
        <dbReference type="EMBL" id="GEN83870.1"/>
    </source>
</evidence>
<dbReference type="SUPFAM" id="SSF56322">
    <property type="entry name" value="ADC synthase"/>
    <property type="match status" value="1"/>
</dbReference>
<feature type="domain" description="Chorismate-utilising enzyme C-terminal" evidence="6">
    <location>
        <begin position="194"/>
        <end position="447"/>
    </location>
</feature>
<dbReference type="AlphaFoldDB" id="A0A511Z8U8"/>
<name>A0A511Z8U8_9BACL</name>
<proteinExistence type="inferred from homology"/>
<comment type="similarity">
    <text evidence="2">Belongs to the isochorismate synthase family.</text>
</comment>
<evidence type="ECO:0000256" key="2">
    <source>
        <dbReference type="ARBA" id="ARBA00005297"/>
    </source>
</evidence>
<dbReference type="GO" id="GO:0008909">
    <property type="term" value="F:isochorismate synthase activity"/>
    <property type="evidence" value="ECO:0007669"/>
    <property type="project" value="UniProtKB-EC"/>
</dbReference>
<protein>
    <recommendedName>
        <fullName evidence="3">isochorismate synthase</fullName>
        <ecNumber evidence="3">5.4.4.2</ecNumber>
    </recommendedName>
    <alternativeName>
        <fullName evidence="5">Isochorismate mutase</fullName>
    </alternativeName>
</protein>
<gene>
    <name evidence="7" type="primary">menF</name>
    <name evidence="7" type="ORF">SLU01_21820</name>
</gene>
<dbReference type="GO" id="GO:0009697">
    <property type="term" value="P:salicylic acid biosynthetic process"/>
    <property type="evidence" value="ECO:0007669"/>
    <property type="project" value="TreeGrafter"/>
</dbReference>
<comment type="catalytic activity">
    <reaction evidence="1">
        <text>chorismate = isochorismate</text>
        <dbReference type="Rhea" id="RHEA:18985"/>
        <dbReference type="ChEBI" id="CHEBI:29748"/>
        <dbReference type="ChEBI" id="CHEBI:29780"/>
        <dbReference type="EC" id="5.4.4.2"/>
    </reaction>
</comment>
<dbReference type="EMBL" id="BJYL01000028">
    <property type="protein sequence ID" value="GEN83870.1"/>
    <property type="molecule type" value="Genomic_DNA"/>
</dbReference>
<organism evidence="7 8">
    <name type="scientific">Sporosarcina luteola</name>
    <dbReference type="NCBI Taxonomy" id="582850"/>
    <lineage>
        <taxon>Bacteria</taxon>
        <taxon>Bacillati</taxon>
        <taxon>Bacillota</taxon>
        <taxon>Bacilli</taxon>
        <taxon>Bacillales</taxon>
        <taxon>Caryophanaceae</taxon>
        <taxon>Sporosarcina</taxon>
    </lineage>
</organism>
<dbReference type="Gene3D" id="3.60.120.10">
    <property type="entry name" value="Anthranilate synthase"/>
    <property type="match status" value="1"/>
</dbReference>
<sequence length="461" mass="52323">MSHKIKETNMSRKMTISSDIRFFTETVEVGRISPLSFFEAGASEYKNERFYWQNADKTLTLIGIGHAYTLSNTKHAGRYKDIAENWKQLCSRLIKEEKDMDPVLFGGFSYDEENRSVSEWSEFPSSYFVVPSFQLKIEEGRTLVSINMITNRAEAAADFERLREVRDHLIHIAQVEEFNFTDKNELLSTNEREKNHYLKAVENVTESIRRGKADKVVIARALELQFEHEVSGVSALQSISNEQQESYHFGLQRDGSLFFGATPERLIQIRDGKVYSACVAGSIRRGKSAQEDRELGEKLLSDRKNREEHQYVVAMISNVFNSFCNEVIIPKTPKLMKIRDIQHLYTPVEGLLEQKIDIFSFVEALHPTPALGGVPTDVSLEMIRQEEGMDRGYYAAPIGWTDAAGNGEFAVALRSSLIQGNRAYLYAGGGIVADSVPEEEYEETWVKFRPVLRALGGKLNG</sequence>
<evidence type="ECO:0000259" key="6">
    <source>
        <dbReference type="Pfam" id="PF00425"/>
    </source>
</evidence>
<dbReference type="PANTHER" id="PTHR42839">
    <property type="entry name" value="ISOCHORISMATE SYNTHASE ENTC"/>
    <property type="match status" value="1"/>
</dbReference>
<keyword evidence="8" id="KW-1185">Reference proteome</keyword>
<dbReference type="Pfam" id="PF00425">
    <property type="entry name" value="Chorismate_bind"/>
    <property type="match status" value="1"/>
</dbReference>
<dbReference type="EC" id="5.4.4.2" evidence="3"/>
<evidence type="ECO:0000313" key="8">
    <source>
        <dbReference type="Proteomes" id="UP000321901"/>
    </source>
</evidence>
<evidence type="ECO:0000256" key="1">
    <source>
        <dbReference type="ARBA" id="ARBA00000799"/>
    </source>
</evidence>
<dbReference type="RefSeq" id="WP_147058203.1">
    <property type="nucleotide sequence ID" value="NZ_BJYL01000028.1"/>
</dbReference>
<evidence type="ECO:0000256" key="3">
    <source>
        <dbReference type="ARBA" id="ARBA00012824"/>
    </source>
</evidence>
<dbReference type="NCBIfam" id="TIGR00543">
    <property type="entry name" value="isochor_syn"/>
    <property type="match status" value="1"/>
</dbReference>
<dbReference type="InterPro" id="IPR004561">
    <property type="entry name" value="IsoChor_synthase"/>
</dbReference>